<dbReference type="EMBL" id="QNUK01000091">
    <property type="protein sequence ID" value="KAF5902409.1"/>
    <property type="molecule type" value="Genomic_DNA"/>
</dbReference>
<evidence type="ECO:0000313" key="3">
    <source>
        <dbReference type="Proteomes" id="UP000727407"/>
    </source>
</evidence>
<evidence type="ECO:0000256" key="1">
    <source>
        <dbReference type="SAM" id="MobiDB-lite"/>
    </source>
</evidence>
<dbReference type="AlphaFoldDB" id="A0A8J4UJV7"/>
<feature type="non-terminal residue" evidence="2">
    <location>
        <position position="64"/>
    </location>
</feature>
<dbReference type="Proteomes" id="UP000727407">
    <property type="component" value="Unassembled WGS sequence"/>
</dbReference>
<reference evidence="2" key="1">
    <citation type="submission" date="2020-07" db="EMBL/GenBank/DDBJ databases">
        <title>Clarias magur genome sequencing, assembly and annotation.</title>
        <authorList>
            <person name="Kushwaha B."/>
            <person name="Kumar R."/>
            <person name="Das P."/>
            <person name="Joshi C.G."/>
            <person name="Kumar D."/>
            <person name="Nagpure N.S."/>
            <person name="Pandey M."/>
            <person name="Agarwal S."/>
            <person name="Srivastava S."/>
            <person name="Singh M."/>
            <person name="Sahoo L."/>
            <person name="Jayasankar P."/>
            <person name="Meher P.K."/>
            <person name="Koringa P.G."/>
            <person name="Iquebal M.A."/>
            <person name="Das S.P."/>
            <person name="Bit A."/>
            <person name="Patnaik S."/>
            <person name="Patel N."/>
            <person name="Shah T.M."/>
            <person name="Hinsu A."/>
            <person name="Jena J.K."/>
        </authorList>
    </citation>
    <scope>NUCLEOTIDE SEQUENCE</scope>
    <source>
        <strain evidence="2">CIFAMagur01</strain>
        <tissue evidence="2">Testis</tissue>
    </source>
</reference>
<organism evidence="2 3">
    <name type="scientific">Clarias magur</name>
    <name type="common">Asian catfish</name>
    <name type="synonym">Macropteronotus magur</name>
    <dbReference type="NCBI Taxonomy" id="1594786"/>
    <lineage>
        <taxon>Eukaryota</taxon>
        <taxon>Metazoa</taxon>
        <taxon>Chordata</taxon>
        <taxon>Craniata</taxon>
        <taxon>Vertebrata</taxon>
        <taxon>Euteleostomi</taxon>
        <taxon>Actinopterygii</taxon>
        <taxon>Neopterygii</taxon>
        <taxon>Teleostei</taxon>
        <taxon>Ostariophysi</taxon>
        <taxon>Siluriformes</taxon>
        <taxon>Clariidae</taxon>
        <taxon>Clarias</taxon>
    </lineage>
</organism>
<accession>A0A8J4UJV7</accession>
<feature type="compositionally biased region" description="Polar residues" evidence="1">
    <location>
        <begin position="1"/>
        <end position="11"/>
    </location>
</feature>
<sequence length="64" mass="7029">MRSETSHTTAASALPLSPEGGGLKLPLVSWRRSAAAEMEKRERRTARAARVPQCEPRAQSLRIT</sequence>
<gene>
    <name evidence="2" type="ORF">DAT39_007884</name>
</gene>
<comment type="caution">
    <text evidence="2">The sequence shown here is derived from an EMBL/GenBank/DDBJ whole genome shotgun (WGS) entry which is preliminary data.</text>
</comment>
<keyword evidence="3" id="KW-1185">Reference proteome</keyword>
<feature type="region of interest" description="Disordered" evidence="1">
    <location>
        <begin position="38"/>
        <end position="64"/>
    </location>
</feature>
<proteinExistence type="predicted"/>
<feature type="region of interest" description="Disordered" evidence="1">
    <location>
        <begin position="1"/>
        <end position="23"/>
    </location>
</feature>
<evidence type="ECO:0000313" key="2">
    <source>
        <dbReference type="EMBL" id="KAF5902409.1"/>
    </source>
</evidence>
<protein>
    <submittedName>
        <fullName evidence="2">Uncharacterized protein</fullName>
    </submittedName>
</protein>
<name>A0A8J4UJV7_CLAMG</name>